<accession>A0AA39LLE7</accession>
<evidence type="ECO:0000313" key="2">
    <source>
        <dbReference type="Proteomes" id="UP001175271"/>
    </source>
</evidence>
<sequence>MHAFVITKRSKRYYNNSHLSVLLTSSRMLKTLITLALVIFNVFGCDETTPKPGKAAKPYAAADVPMRMHIFSATGWPYFYQKRAGQLFFRYGGRGFRGLRRFDVPISEDL</sequence>
<reference evidence="1" key="1">
    <citation type="submission" date="2023-06" db="EMBL/GenBank/DDBJ databases">
        <title>Genomic analysis of the entomopathogenic nematode Steinernema hermaphroditum.</title>
        <authorList>
            <person name="Schwarz E.M."/>
            <person name="Heppert J.K."/>
            <person name="Baniya A."/>
            <person name="Schwartz H.T."/>
            <person name="Tan C.-H."/>
            <person name="Antoshechkin I."/>
            <person name="Sternberg P.W."/>
            <person name="Goodrich-Blair H."/>
            <person name="Dillman A.R."/>
        </authorList>
    </citation>
    <scope>NUCLEOTIDE SEQUENCE</scope>
    <source>
        <strain evidence="1">PS9179</strain>
        <tissue evidence="1">Whole animal</tissue>
    </source>
</reference>
<proteinExistence type="predicted"/>
<dbReference type="EMBL" id="JAUCMV010000004">
    <property type="protein sequence ID" value="KAK0401672.1"/>
    <property type="molecule type" value="Genomic_DNA"/>
</dbReference>
<protein>
    <submittedName>
        <fullName evidence="1">Uncharacterized protein</fullName>
    </submittedName>
</protein>
<organism evidence="1 2">
    <name type="scientific">Steinernema hermaphroditum</name>
    <dbReference type="NCBI Taxonomy" id="289476"/>
    <lineage>
        <taxon>Eukaryota</taxon>
        <taxon>Metazoa</taxon>
        <taxon>Ecdysozoa</taxon>
        <taxon>Nematoda</taxon>
        <taxon>Chromadorea</taxon>
        <taxon>Rhabditida</taxon>
        <taxon>Tylenchina</taxon>
        <taxon>Panagrolaimomorpha</taxon>
        <taxon>Strongyloidoidea</taxon>
        <taxon>Steinernematidae</taxon>
        <taxon>Steinernema</taxon>
    </lineage>
</organism>
<keyword evidence="2" id="KW-1185">Reference proteome</keyword>
<name>A0AA39LLE7_9BILA</name>
<gene>
    <name evidence="1" type="ORF">QR680_015910</name>
</gene>
<dbReference type="Proteomes" id="UP001175271">
    <property type="component" value="Unassembled WGS sequence"/>
</dbReference>
<dbReference type="AlphaFoldDB" id="A0AA39LLE7"/>
<evidence type="ECO:0000313" key="1">
    <source>
        <dbReference type="EMBL" id="KAK0401672.1"/>
    </source>
</evidence>
<comment type="caution">
    <text evidence="1">The sequence shown here is derived from an EMBL/GenBank/DDBJ whole genome shotgun (WGS) entry which is preliminary data.</text>
</comment>